<dbReference type="GO" id="GO:0016810">
    <property type="term" value="F:hydrolase activity, acting on carbon-nitrogen (but not peptide) bonds"/>
    <property type="evidence" value="ECO:0007669"/>
    <property type="project" value="InterPro"/>
</dbReference>
<organism evidence="4 5">
    <name type="scientific">Dyadobacter luticola</name>
    <dbReference type="NCBI Taxonomy" id="1979387"/>
    <lineage>
        <taxon>Bacteria</taxon>
        <taxon>Pseudomonadati</taxon>
        <taxon>Bacteroidota</taxon>
        <taxon>Cytophagia</taxon>
        <taxon>Cytophagales</taxon>
        <taxon>Spirosomataceae</taxon>
        <taxon>Dyadobacter</taxon>
    </lineage>
</organism>
<dbReference type="Proteomes" id="UP000306402">
    <property type="component" value="Unassembled WGS sequence"/>
</dbReference>
<dbReference type="PROSITE" id="PS51677">
    <property type="entry name" value="NODB"/>
    <property type="match status" value="1"/>
</dbReference>
<evidence type="ECO:0000256" key="2">
    <source>
        <dbReference type="ARBA" id="ARBA00022801"/>
    </source>
</evidence>
<dbReference type="Pfam" id="PF01522">
    <property type="entry name" value="Polysacc_deac_1"/>
    <property type="match status" value="1"/>
</dbReference>
<keyword evidence="1" id="KW-0479">Metal-binding</keyword>
<dbReference type="PANTHER" id="PTHR10587">
    <property type="entry name" value="GLYCOSYL TRANSFERASE-RELATED"/>
    <property type="match status" value="1"/>
</dbReference>
<dbReference type="PANTHER" id="PTHR10587:SF133">
    <property type="entry name" value="CHITIN DEACETYLASE 1-RELATED"/>
    <property type="match status" value="1"/>
</dbReference>
<sequence>MFAAQTFAARLCFAQQRSVSITIDDVPNVRLFTADGNSSKLLSRLDSMKLPVAIFINEQHLSASGDFEKNKNLLKTWLAKDFVTAGNHSFSHPNYGEIGFEAFSEDVVKGEKVTQEILAGSGKKLEYFRFPFNATGRDSLEQSKMRSFLMEKHYISTPFTVENEDWLYTQLYEKALSEGNKKLAASIGNQFIQMTLKRFDFFDSLSVAHYGKPIKQIYLCHDNRLNTDYLPLLVKKLKEKKYNFISLADAMSDPVYQSQDYYHGNAGFSWIYRWMGDLEKRRAAMRIEPENQDIQKAYEEMQRKK</sequence>
<dbReference type="GO" id="GO:0046872">
    <property type="term" value="F:metal ion binding"/>
    <property type="evidence" value="ECO:0007669"/>
    <property type="project" value="UniProtKB-KW"/>
</dbReference>
<name>A0A5R9KZN9_9BACT</name>
<comment type="caution">
    <text evidence="4">The sequence shown here is derived from an EMBL/GenBank/DDBJ whole genome shotgun (WGS) entry which is preliminary data.</text>
</comment>
<dbReference type="OrthoDB" id="115239at2"/>
<keyword evidence="2" id="KW-0378">Hydrolase</keyword>
<gene>
    <name evidence="4" type="ORF">FEN17_15360</name>
</gene>
<evidence type="ECO:0000313" key="4">
    <source>
        <dbReference type="EMBL" id="TLV01569.1"/>
    </source>
</evidence>
<feature type="domain" description="NodB homology" evidence="3">
    <location>
        <begin position="17"/>
        <end position="245"/>
    </location>
</feature>
<dbReference type="Gene3D" id="3.20.20.370">
    <property type="entry name" value="Glycoside hydrolase/deacetylase"/>
    <property type="match status" value="1"/>
</dbReference>
<dbReference type="GO" id="GO:0016020">
    <property type="term" value="C:membrane"/>
    <property type="evidence" value="ECO:0007669"/>
    <property type="project" value="TreeGrafter"/>
</dbReference>
<dbReference type="InterPro" id="IPR002509">
    <property type="entry name" value="NODB_dom"/>
</dbReference>
<proteinExistence type="predicted"/>
<dbReference type="GO" id="GO:0005975">
    <property type="term" value="P:carbohydrate metabolic process"/>
    <property type="evidence" value="ECO:0007669"/>
    <property type="project" value="InterPro"/>
</dbReference>
<dbReference type="AlphaFoldDB" id="A0A5R9KZN9"/>
<dbReference type="EMBL" id="VCEJ01000004">
    <property type="protein sequence ID" value="TLV01569.1"/>
    <property type="molecule type" value="Genomic_DNA"/>
</dbReference>
<reference evidence="4 5" key="1">
    <citation type="submission" date="2019-05" db="EMBL/GenBank/DDBJ databases">
        <authorList>
            <person name="Qu J.-H."/>
        </authorList>
    </citation>
    <scope>NUCLEOTIDE SEQUENCE [LARGE SCALE GENOMIC DNA]</scope>
    <source>
        <strain evidence="4 5">T17</strain>
    </source>
</reference>
<evidence type="ECO:0000256" key="1">
    <source>
        <dbReference type="ARBA" id="ARBA00022723"/>
    </source>
</evidence>
<dbReference type="InterPro" id="IPR050248">
    <property type="entry name" value="Polysacc_deacetylase_ArnD"/>
</dbReference>
<protein>
    <submittedName>
        <fullName evidence="4">Polysaccharide deacetylase</fullName>
    </submittedName>
</protein>
<accession>A0A5R9KZN9</accession>
<evidence type="ECO:0000259" key="3">
    <source>
        <dbReference type="PROSITE" id="PS51677"/>
    </source>
</evidence>
<keyword evidence="5" id="KW-1185">Reference proteome</keyword>
<dbReference type="SUPFAM" id="SSF88713">
    <property type="entry name" value="Glycoside hydrolase/deacetylase"/>
    <property type="match status" value="1"/>
</dbReference>
<dbReference type="InterPro" id="IPR011330">
    <property type="entry name" value="Glyco_hydro/deAcase_b/a-brl"/>
</dbReference>
<evidence type="ECO:0000313" key="5">
    <source>
        <dbReference type="Proteomes" id="UP000306402"/>
    </source>
</evidence>